<dbReference type="PaxDb" id="29760-VIT_03s0097g00560.t01"/>
<keyword evidence="2" id="KW-1185">Reference proteome</keyword>
<dbReference type="HOGENOM" id="CLU_2982998_0_0_1"/>
<name>D7TY69_VITVI</name>
<dbReference type="AlphaFoldDB" id="D7TY69"/>
<dbReference type="Proteomes" id="UP000009183">
    <property type="component" value="Chromosome 3"/>
</dbReference>
<dbReference type="EMBL" id="FN596261">
    <property type="protein sequence ID" value="CBI35444.3"/>
    <property type="molecule type" value="Genomic_DNA"/>
</dbReference>
<proteinExistence type="predicted"/>
<organism evidence="1 2">
    <name type="scientific">Vitis vinifera</name>
    <name type="common">Grape</name>
    <dbReference type="NCBI Taxonomy" id="29760"/>
    <lineage>
        <taxon>Eukaryota</taxon>
        <taxon>Viridiplantae</taxon>
        <taxon>Streptophyta</taxon>
        <taxon>Embryophyta</taxon>
        <taxon>Tracheophyta</taxon>
        <taxon>Spermatophyta</taxon>
        <taxon>Magnoliopsida</taxon>
        <taxon>eudicotyledons</taxon>
        <taxon>Gunneridae</taxon>
        <taxon>Pentapetalae</taxon>
        <taxon>rosids</taxon>
        <taxon>Vitales</taxon>
        <taxon>Vitaceae</taxon>
        <taxon>Viteae</taxon>
        <taxon>Vitis</taxon>
    </lineage>
</organism>
<gene>
    <name evidence="1" type="ordered locus">VIT_03s0097g00560</name>
</gene>
<sequence>MKEREREREREREVLKCRVGFMAVAIWGQKKKEDNGRWVHTPQLGRWLGGVYGMIHVA</sequence>
<accession>D7TY69</accession>
<protein>
    <submittedName>
        <fullName evidence="1">Uncharacterized protein</fullName>
    </submittedName>
</protein>
<dbReference type="InParanoid" id="D7TY69"/>
<evidence type="ECO:0000313" key="2">
    <source>
        <dbReference type="Proteomes" id="UP000009183"/>
    </source>
</evidence>
<reference evidence="2" key="1">
    <citation type="journal article" date="2007" name="Nature">
        <title>The grapevine genome sequence suggests ancestral hexaploidization in major angiosperm phyla.</title>
        <authorList>
            <consortium name="The French-Italian Public Consortium for Grapevine Genome Characterization."/>
            <person name="Jaillon O."/>
            <person name="Aury J.-M."/>
            <person name="Noel B."/>
            <person name="Policriti A."/>
            <person name="Clepet C."/>
            <person name="Casagrande A."/>
            <person name="Choisne N."/>
            <person name="Aubourg S."/>
            <person name="Vitulo N."/>
            <person name="Jubin C."/>
            <person name="Vezzi A."/>
            <person name="Legeai F."/>
            <person name="Hugueney P."/>
            <person name="Dasilva C."/>
            <person name="Horner D."/>
            <person name="Mica E."/>
            <person name="Jublot D."/>
            <person name="Poulain J."/>
            <person name="Bruyere C."/>
            <person name="Billault A."/>
            <person name="Segurens B."/>
            <person name="Gouyvenoux M."/>
            <person name="Ugarte E."/>
            <person name="Cattonaro F."/>
            <person name="Anthouard V."/>
            <person name="Vico V."/>
            <person name="Del Fabbro C."/>
            <person name="Alaux M."/>
            <person name="Di Gaspero G."/>
            <person name="Dumas V."/>
            <person name="Felice N."/>
            <person name="Paillard S."/>
            <person name="Juman I."/>
            <person name="Moroldo M."/>
            <person name="Scalabrin S."/>
            <person name="Canaguier A."/>
            <person name="Le Clainche I."/>
            <person name="Malacrida G."/>
            <person name="Durand E."/>
            <person name="Pesole G."/>
            <person name="Laucou V."/>
            <person name="Chatelet P."/>
            <person name="Merdinoglu D."/>
            <person name="Delledonne M."/>
            <person name="Pezzotti M."/>
            <person name="Lecharny A."/>
            <person name="Scarpelli C."/>
            <person name="Artiguenave F."/>
            <person name="Pe M.E."/>
            <person name="Valle G."/>
            <person name="Morgante M."/>
            <person name="Caboche M."/>
            <person name="Adam-Blondon A.-F."/>
            <person name="Weissenbach J."/>
            <person name="Quetier F."/>
            <person name="Wincker P."/>
        </authorList>
    </citation>
    <scope>NUCLEOTIDE SEQUENCE [LARGE SCALE GENOMIC DNA]</scope>
    <source>
        <strain evidence="2">cv. Pinot noir / PN40024</strain>
    </source>
</reference>
<evidence type="ECO:0000313" key="1">
    <source>
        <dbReference type="EMBL" id="CBI35444.3"/>
    </source>
</evidence>